<dbReference type="Proteomes" id="UP000288805">
    <property type="component" value="Unassembled WGS sequence"/>
</dbReference>
<dbReference type="PANTHER" id="PTHR33116:SF78">
    <property type="entry name" value="OS12G0587133 PROTEIN"/>
    <property type="match status" value="1"/>
</dbReference>
<accession>A0A438E114</accession>
<gene>
    <name evidence="2" type="ORF">CK203_095197</name>
</gene>
<evidence type="ECO:0000313" key="2">
    <source>
        <dbReference type="EMBL" id="RVW41391.1"/>
    </source>
</evidence>
<dbReference type="Pfam" id="PF00078">
    <property type="entry name" value="RVT_1"/>
    <property type="match status" value="1"/>
</dbReference>
<dbReference type="SUPFAM" id="SSF56672">
    <property type="entry name" value="DNA/RNA polymerases"/>
    <property type="match status" value="1"/>
</dbReference>
<organism evidence="2 3">
    <name type="scientific">Vitis vinifera</name>
    <name type="common">Grape</name>
    <dbReference type="NCBI Taxonomy" id="29760"/>
    <lineage>
        <taxon>Eukaryota</taxon>
        <taxon>Viridiplantae</taxon>
        <taxon>Streptophyta</taxon>
        <taxon>Embryophyta</taxon>
        <taxon>Tracheophyta</taxon>
        <taxon>Spermatophyta</taxon>
        <taxon>Magnoliopsida</taxon>
        <taxon>eudicotyledons</taxon>
        <taxon>Gunneridae</taxon>
        <taxon>Pentapetalae</taxon>
        <taxon>rosids</taxon>
        <taxon>Vitales</taxon>
        <taxon>Vitaceae</taxon>
        <taxon>Viteae</taxon>
        <taxon>Vitis</taxon>
    </lineage>
</organism>
<evidence type="ECO:0000259" key="1">
    <source>
        <dbReference type="Pfam" id="PF00078"/>
    </source>
</evidence>
<sequence>MKMFKELHDQSSFLKSLNTTFLILIPKKGGAEDLGDFRPISLLGGLYKLMDKVLANRLKKVIGKVVSPDQNAFVMGRQILDASLMAIEVMQKMRFGSKWLGWMLRCISTAKFSVLVNGVPTSFFSSTKGLRQGDPLSPYLFVMGMKVLVVFYEAKKEHLTHLSWTLFWFEAASGLRINLAQSEIIPIGEVEEVDVLAMELGCRVGSLPSSYLGLPLGAPNKAISVWDGVEERVTRRLALWKRQYISKGGRITLIKSTMASMPIYQMSLFRMPKEKGGLGLRKLALLNKALLGKWVWRFACDKENLWKKVISVKYGQGGLGWRTNKANGTFGVGVWKEILKESD</sequence>
<dbReference type="EMBL" id="QGNW01001439">
    <property type="protein sequence ID" value="RVW41391.1"/>
    <property type="molecule type" value="Genomic_DNA"/>
</dbReference>
<dbReference type="InterPro" id="IPR000477">
    <property type="entry name" value="RT_dom"/>
</dbReference>
<feature type="domain" description="Reverse transcriptase" evidence="1">
    <location>
        <begin position="25"/>
        <end position="150"/>
    </location>
</feature>
<name>A0A438E114_VITVI</name>
<proteinExistence type="predicted"/>
<dbReference type="AlphaFoldDB" id="A0A438E114"/>
<dbReference type="CDD" id="cd01650">
    <property type="entry name" value="RT_nLTR_like"/>
    <property type="match status" value="1"/>
</dbReference>
<comment type="caution">
    <text evidence="2">The sequence shown here is derived from an EMBL/GenBank/DDBJ whole genome shotgun (WGS) entry which is preliminary data.</text>
</comment>
<protein>
    <recommendedName>
        <fullName evidence="1">Reverse transcriptase domain-containing protein</fullName>
    </recommendedName>
</protein>
<dbReference type="InterPro" id="IPR043502">
    <property type="entry name" value="DNA/RNA_pol_sf"/>
</dbReference>
<evidence type="ECO:0000313" key="3">
    <source>
        <dbReference type="Proteomes" id="UP000288805"/>
    </source>
</evidence>
<dbReference type="PANTHER" id="PTHR33116">
    <property type="entry name" value="REVERSE TRANSCRIPTASE ZINC-BINDING DOMAIN-CONTAINING PROTEIN-RELATED-RELATED"/>
    <property type="match status" value="1"/>
</dbReference>
<reference evidence="2 3" key="1">
    <citation type="journal article" date="2018" name="PLoS Genet.">
        <title>Population sequencing reveals clonal diversity and ancestral inbreeding in the grapevine cultivar Chardonnay.</title>
        <authorList>
            <person name="Roach M.J."/>
            <person name="Johnson D.L."/>
            <person name="Bohlmann J."/>
            <person name="van Vuuren H.J."/>
            <person name="Jones S.J."/>
            <person name="Pretorius I.S."/>
            <person name="Schmidt S.A."/>
            <person name="Borneman A.R."/>
        </authorList>
    </citation>
    <scope>NUCLEOTIDE SEQUENCE [LARGE SCALE GENOMIC DNA]</scope>
    <source>
        <strain evidence="3">cv. Chardonnay</strain>
        <tissue evidence="2">Leaf</tissue>
    </source>
</reference>